<organism evidence="1">
    <name type="scientific">Rhizophora mucronata</name>
    <name type="common">Asiatic mangrove</name>
    <dbReference type="NCBI Taxonomy" id="61149"/>
    <lineage>
        <taxon>Eukaryota</taxon>
        <taxon>Viridiplantae</taxon>
        <taxon>Streptophyta</taxon>
        <taxon>Embryophyta</taxon>
        <taxon>Tracheophyta</taxon>
        <taxon>Spermatophyta</taxon>
        <taxon>Magnoliopsida</taxon>
        <taxon>eudicotyledons</taxon>
        <taxon>Gunneridae</taxon>
        <taxon>Pentapetalae</taxon>
        <taxon>rosids</taxon>
        <taxon>fabids</taxon>
        <taxon>Malpighiales</taxon>
        <taxon>Rhizophoraceae</taxon>
        <taxon>Rhizophora</taxon>
    </lineage>
</organism>
<proteinExistence type="predicted"/>
<dbReference type="EMBL" id="GGEC01007229">
    <property type="protein sequence ID" value="MBW87712.1"/>
    <property type="molecule type" value="Transcribed_RNA"/>
</dbReference>
<reference evidence="1" key="1">
    <citation type="submission" date="2018-02" db="EMBL/GenBank/DDBJ databases">
        <title>Rhizophora mucronata_Transcriptome.</title>
        <authorList>
            <person name="Meera S.P."/>
            <person name="Sreeshan A."/>
            <person name="Augustine A."/>
        </authorList>
    </citation>
    <scope>NUCLEOTIDE SEQUENCE</scope>
    <source>
        <tissue evidence="1">Leaf</tissue>
    </source>
</reference>
<protein>
    <submittedName>
        <fullName evidence="1">Uncharacterized protein</fullName>
    </submittedName>
</protein>
<evidence type="ECO:0000313" key="1">
    <source>
        <dbReference type="EMBL" id="MBW87712.1"/>
    </source>
</evidence>
<sequence length="33" mass="3979">MQPIWRLQSSHQISSYMAHMELTTLVQTRDIEF</sequence>
<dbReference type="AlphaFoldDB" id="A0A2P2J2M7"/>
<accession>A0A2P2J2M7</accession>
<name>A0A2P2J2M7_RHIMU</name>